<dbReference type="Proteomes" id="UP001180487">
    <property type="component" value="Unassembled WGS sequence"/>
</dbReference>
<comment type="caution">
    <text evidence="1">The sequence shown here is derived from an EMBL/GenBank/DDBJ whole genome shotgun (WGS) entry which is preliminary data.</text>
</comment>
<organism evidence="1 2">
    <name type="scientific">Rhodoferax ferrireducens</name>
    <dbReference type="NCBI Taxonomy" id="192843"/>
    <lineage>
        <taxon>Bacteria</taxon>
        <taxon>Pseudomonadati</taxon>
        <taxon>Pseudomonadota</taxon>
        <taxon>Betaproteobacteria</taxon>
        <taxon>Burkholderiales</taxon>
        <taxon>Comamonadaceae</taxon>
        <taxon>Rhodoferax</taxon>
    </lineage>
</organism>
<keyword evidence="2" id="KW-1185">Reference proteome</keyword>
<dbReference type="RefSeq" id="WP_310370733.1">
    <property type="nucleotide sequence ID" value="NZ_JAVDXT010000001.1"/>
</dbReference>
<name>A0ABU2C404_9BURK</name>
<protein>
    <recommendedName>
        <fullName evidence="3">DUF551 domain-containing protein</fullName>
    </recommendedName>
</protein>
<gene>
    <name evidence="1" type="ORF">J2X19_000721</name>
</gene>
<evidence type="ECO:0000313" key="1">
    <source>
        <dbReference type="EMBL" id="MDR7376063.1"/>
    </source>
</evidence>
<proteinExistence type="predicted"/>
<evidence type="ECO:0008006" key="3">
    <source>
        <dbReference type="Google" id="ProtNLM"/>
    </source>
</evidence>
<sequence length="121" mass="13692">MDNTEINPYWTKLEVAMKAEPPVIVPKGLDDEEYFESLRTSIRENATPPIRVFATVKEPGFPNRALGSTVVGYLLAKSSNGVGYWLVYEPDEDEYYCFWGPDKSNLGAYGVSGNPIFCWWD</sequence>
<accession>A0ABU2C404</accession>
<reference evidence="1 2" key="1">
    <citation type="submission" date="2023-07" db="EMBL/GenBank/DDBJ databases">
        <title>Sorghum-associated microbial communities from plants grown in Nebraska, USA.</title>
        <authorList>
            <person name="Schachtman D."/>
        </authorList>
    </citation>
    <scope>NUCLEOTIDE SEQUENCE [LARGE SCALE GENOMIC DNA]</scope>
    <source>
        <strain evidence="1 2">BE313</strain>
    </source>
</reference>
<evidence type="ECO:0000313" key="2">
    <source>
        <dbReference type="Proteomes" id="UP001180487"/>
    </source>
</evidence>
<dbReference type="EMBL" id="JAVDXT010000001">
    <property type="protein sequence ID" value="MDR7376063.1"/>
    <property type="molecule type" value="Genomic_DNA"/>
</dbReference>